<dbReference type="CTD" id="20194673"/>
<dbReference type="AlphaFoldDB" id="T1EDM1"/>
<organism evidence="8 9">
    <name type="scientific">Helobdella robusta</name>
    <name type="common">Californian leech</name>
    <dbReference type="NCBI Taxonomy" id="6412"/>
    <lineage>
        <taxon>Eukaryota</taxon>
        <taxon>Metazoa</taxon>
        <taxon>Spiralia</taxon>
        <taxon>Lophotrochozoa</taxon>
        <taxon>Annelida</taxon>
        <taxon>Clitellata</taxon>
        <taxon>Hirudinea</taxon>
        <taxon>Rhynchobdellida</taxon>
        <taxon>Glossiphoniidae</taxon>
        <taxon>Helobdella</taxon>
    </lineage>
</organism>
<comment type="similarity">
    <text evidence="1">Belongs to the protein-tyrosine phosphatase family.</text>
</comment>
<accession>T1EDM1</accession>
<dbReference type="SUPFAM" id="SSF52799">
    <property type="entry name" value="(Phosphotyrosine protein) phosphatases II"/>
    <property type="match status" value="1"/>
</dbReference>
<evidence type="ECO:0000256" key="1">
    <source>
        <dbReference type="ARBA" id="ARBA00009580"/>
    </source>
</evidence>
<dbReference type="PROSITE" id="PS50056">
    <property type="entry name" value="TYR_PHOSPHATASE_2"/>
    <property type="match status" value="1"/>
</dbReference>
<dbReference type="PRINTS" id="PR00700">
    <property type="entry name" value="PRTYPHPHTASE"/>
</dbReference>
<dbReference type="Proteomes" id="UP000015101">
    <property type="component" value="Unassembled WGS sequence"/>
</dbReference>
<feature type="domain" description="Tyrosine-protein phosphatase" evidence="5">
    <location>
        <begin position="1"/>
        <end position="237"/>
    </location>
</feature>
<dbReference type="EMBL" id="AMQM01008518">
    <property type="status" value="NOT_ANNOTATED_CDS"/>
    <property type="molecule type" value="Genomic_DNA"/>
</dbReference>
<dbReference type="InterPro" id="IPR003595">
    <property type="entry name" value="Tyr_Pase_cat"/>
</dbReference>
<dbReference type="KEGG" id="hro:HELRODRAFT_104527"/>
<dbReference type="PANTHER" id="PTHR19134:SF562">
    <property type="entry name" value="PROTEIN-TYROSINE-PHOSPHATASE"/>
    <property type="match status" value="1"/>
</dbReference>
<dbReference type="HOGENOM" id="CLU_001645_9_1_1"/>
<evidence type="ECO:0000256" key="2">
    <source>
        <dbReference type="ARBA" id="ARBA00013064"/>
    </source>
</evidence>
<reference evidence="8" key="3">
    <citation type="submission" date="2015-06" db="UniProtKB">
        <authorList>
            <consortium name="EnsemblMetazoa"/>
        </authorList>
    </citation>
    <scope>IDENTIFICATION</scope>
</reference>
<dbReference type="InterPro" id="IPR000242">
    <property type="entry name" value="PTP_cat"/>
</dbReference>
<dbReference type="InParanoid" id="T1EDM1"/>
<gene>
    <name evidence="8" type="primary">20194673</name>
    <name evidence="7" type="ORF">HELRODRAFT_104527</name>
</gene>
<protein>
    <recommendedName>
        <fullName evidence="2">protein-tyrosine-phosphatase</fullName>
        <ecNumber evidence="2">3.1.3.48</ecNumber>
    </recommendedName>
</protein>
<keyword evidence="4" id="KW-0904">Protein phosphatase</keyword>
<dbReference type="InterPro" id="IPR000387">
    <property type="entry name" value="Tyr_Pase_dom"/>
</dbReference>
<dbReference type="PROSITE" id="PS00383">
    <property type="entry name" value="TYR_PHOSPHATASE_1"/>
    <property type="match status" value="1"/>
</dbReference>
<dbReference type="STRING" id="6412.T1EDM1"/>
<dbReference type="EMBL" id="KB097788">
    <property type="protein sequence ID" value="ESN89984.1"/>
    <property type="molecule type" value="Genomic_DNA"/>
</dbReference>
<dbReference type="InterPro" id="IPR029021">
    <property type="entry name" value="Prot-tyrosine_phosphatase-like"/>
</dbReference>
<evidence type="ECO:0000313" key="9">
    <source>
        <dbReference type="Proteomes" id="UP000015101"/>
    </source>
</evidence>
<keyword evidence="9" id="KW-1185">Reference proteome</keyword>
<dbReference type="PROSITE" id="PS50055">
    <property type="entry name" value="TYR_PHOSPHATASE_PTP"/>
    <property type="match status" value="1"/>
</dbReference>
<sequence length="250" mass="28982">MKMDNRLKNRFINIIPYDHSRVILETQEGDPNSDYINANYIDGYNKPKFYIAAQGCNKWSVQDIWRMLWQENSLRIVMLTNLVEKGRPKCEQYWPDQLNEEKSYGDLGVTLTSVERSSSHVIRSFTVRKCLESREIKQFHFTAWPDHGVPYHTSPLIMFRNKVRKLDSSHPGPIIVHCSAGVGRSGTFIALDHLLEQAEKEGRVDLHGLTHNMRANRCNMIQTVEQYIFVYEALTEALKSKSTTISLTEF</sequence>
<dbReference type="OMA" id="MPRHTAM"/>
<reference evidence="7 9" key="2">
    <citation type="journal article" date="2013" name="Nature">
        <title>Insights into bilaterian evolution from three spiralian genomes.</title>
        <authorList>
            <person name="Simakov O."/>
            <person name="Marletaz F."/>
            <person name="Cho S.J."/>
            <person name="Edsinger-Gonzales E."/>
            <person name="Havlak P."/>
            <person name="Hellsten U."/>
            <person name="Kuo D.H."/>
            <person name="Larsson T."/>
            <person name="Lv J."/>
            <person name="Arendt D."/>
            <person name="Savage R."/>
            <person name="Osoegawa K."/>
            <person name="de Jong P."/>
            <person name="Grimwood J."/>
            <person name="Chapman J.A."/>
            <person name="Shapiro H."/>
            <person name="Aerts A."/>
            <person name="Otillar R.P."/>
            <person name="Terry A.Y."/>
            <person name="Boore J.L."/>
            <person name="Grigoriev I.V."/>
            <person name="Lindberg D.R."/>
            <person name="Seaver E.C."/>
            <person name="Weisblat D.A."/>
            <person name="Putnam N.H."/>
            <person name="Rokhsar D.S."/>
        </authorList>
    </citation>
    <scope>NUCLEOTIDE SEQUENCE</scope>
</reference>
<dbReference type="OrthoDB" id="9979034at2759"/>
<name>T1EDM1_HELRO</name>
<dbReference type="FunFam" id="3.90.190.10:FF:000189">
    <property type="entry name" value="Predicted protein"/>
    <property type="match status" value="1"/>
</dbReference>
<evidence type="ECO:0000256" key="4">
    <source>
        <dbReference type="ARBA" id="ARBA00022912"/>
    </source>
</evidence>
<dbReference type="eggNOG" id="KOG4228">
    <property type="taxonomic scope" value="Eukaryota"/>
</dbReference>
<dbReference type="EC" id="3.1.3.48" evidence="2"/>
<evidence type="ECO:0000259" key="6">
    <source>
        <dbReference type="PROSITE" id="PS50056"/>
    </source>
</evidence>
<dbReference type="RefSeq" id="XP_009031960.1">
    <property type="nucleotide sequence ID" value="XM_009033712.1"/>
</dbReference>
<dbReference type="InterPro" id="IPR016130">
    <property type="entry name" value="Tyr_Pase_AS"/>
</dbReference>
<evidence type="ECO:0000259" key="5">
    <source>
        <dbReference type="PROSITE" id="PS50055"/>
    </source>
</evidence>
<dbReference type="InterPro" id="IPR050348">
    <property type="entry name" value="Protein-Tyr_Phosphatase"/>
</dbReference>
<evidence type="ECO:0000256" key="3">
    <source>
        <dbReference type="ARBA" id="ARBA00022801"/>
    </source>
</evidence>
<dbReference type="Gene3D" id="3.90.190.10">
    <property type="entry name" value="Protein tyrosine phosphatase superfamily"/>
    <property type="match status" value="1"/>
</dbReference>
<dbReference type="EnsemblMetazoa" id="HelroT104527">
    <property type="protein sequence ID" value="HelroP104527"/>
    <property type="gene ID" value="HelroG104527"/>
</dbReference>
<dbReference type="Pfam" id="PF00102">
    <property type="entry name" value="Y_phosphatase"/>
    <property type="match status" value="1"/>
</dbReference>
<dbReference type="SMART" id="SM00194">
    <property type="entry name" value="PTPc"/>
    <property type="match status" value="1"/>
</dbReference>
<dbReference type="GO" id="GO:0007165">
    <property type="term" value="P:signal transduction"/>
    <property type="evidence" value="ECO:0000318"/>
    <property type="project" value="GO_Central"/>
</dbReference>
<evidence type="ECO:0000313" key="7">
    <source>
        <dbReference type="EMBL" id="ESN89984.1"/>
    </source>
</evidence>
<proteinExistence type="inferred from homology"/>
<reference evidence="9" key="1">
    <citation type="submission" date="2012-12" db="EMBL/GenBank/DDBJ databases">
        <authorList>
            <person name="Hellsten U."/>
            <person name="Grimwood J."/>
            <person name="Chapman J.A."/>
            <person name="Shapiro H."/>
            <person name="Aerts A."/>
            <person name="Otillar R.P."/>
            <person name="Terry A.Y."/>
            <person name="Boore J.L."/>
            <person name="Simakov O."/>
            <person name="Marletaz F."/>
            <person name="Cho S.-J."/>
            <person name="Edsinger-Gonzales E."/>
            <person name="Havlak P."/>
            <person name="Kuo D.-H."/>
            <person name="Larsson T."/>
            <person name="Lv J."/>
            <person name="Arendt D."/>
            <person name="Savage R."/>
            <person name="Osoegawa K."/>
            <person name="de Jong P."/>
            <person name="Lindberg D.R."/>
            <person name="Seaver E.C."/>
            <person name="Weisblat D.A."/>
            <person name="Putnam N.H."/>
            <person name="Grigoriev I.V."/>
            <person name="Rokhsar D.S."/>
        </authorList>
    </citation>
    <scope>NUCLEOTIDE SEQUENCE</scope>
</reference>
<dbReference type="GeneID" id="20194673"/>
<dbReference type="GO" id="GO:0004725">
    <property type="term" value="F:protein tyrosine phosphatase activity"/>
    <property type="evidence" value="ECO:0000318"/>
    <property type="project" value="GO_Central"/>
</dbReference>
<evidence type="ECO:0000313" key="8">
    <source>
        <dbReference type="EnsemblMetazoa" id="HelroP104527"/>
    </source>
</evidence>
<keyword evidence="3" id="KW-0378">Hydrolase</keyword>
<feature type="domain" description="Tyrosine specific protein phosphatases" evidence="6">
    <location>
        <begin position="157"/>
        <end position="228"/>
    </location>
</feature>
<dbReference type="PANTHER" id="PTHR19134">
    <property type="entry name" value="RECEPTOR-TYPE TYROSINE-PROTEIN PHOSPHATASE"/>
    <property type="match status" value="1"/>
</dbReference>
<dbReference type="SMART" id="SM00404">
    <property type="entry name" value="PTPc_motif"/>
    <property type="match status" value="1"/>
</dbReference>